<dbReference type="InterPro" id="IPR011335">
    <property type="entry name" value="Restrct_endonuc-II-like"/>
</dbReference>
<dbReference type="SUPFAM" id="SSF52980">
    <property type="entry name" value="Restriction endonuclease-like"/>
    <property type="match status" value="1"/>
</dbReference>
<dbReference type="InterPro" id="IPR007527">
    <property type="entry name" value="Znf_SWIM"/>
</dbReference>
<dbReference type="PANTHER" id="PTHR46609">
    <property type="entry name" value="EXONUCLEASE, PHAGE-TYPE/RECB, C-TERMINAL DOMAIN-CONTAINING PROTEIN"/>
    <property type="match status" value="1"/>
</dbReference>
<dbReference type="GO" id="GO:0006281">
    <property type="term" value="P:DNA repair"/>
    <property type="evidence" value="ECO:0007669"/>
    <property type="project" value="UniProtKB-ARBA"/>
</dbReference>
<dbReference type="Gene3D" id="3.90.320.10">
    <property type="match status" value="1"/>
</dbReference>
<name>A0A6G0Y545_APHCR</name>
<dbReference type="AlphaFoldDB" id="A0A6G0Y545"/>
<organism evidence="3 4">
    <name type="scientific">Aphis craccivora</name>
    <name type="common">Cowpea aphid</name>
    <dbReference type="NCBI Taxonomy" id="307492"/>
    <lineage>
        <taxon>Eukaryota</taxon>
        <taxon>Metazoa</taxon>
        <taxon>Ecdysozoa</taxon>
        <taxon>Arthropoda</taxon>
        <taxon>Hexapoda</taxon>
        <taxon>Insecta</taxon>
        <taxon>Pterygota</taxon>
        <taxon>Neoptera</taxon>
        <taxon>Paraneoptera</taxon>
        <taxon>Hemiptera</taxon>
        <taxon>Sternorrhyncha</taxon>
        <taxon>Aphidomorpha</taxon>
        <taxon>Aphidoidea</taxon>
        <taxon>Aphididae</taxon>
        <taxon>Aphidini</taxon>
        <taxon>Aphis</taxon>
        <taxon>Aphis</taxon>
    </lineage>
</organism>
<dbReference type="OrthoDB" id="7697815at2759"/>
<keyword evidence="1" id="KW-0479">Metal-binding</keyword>
<gene>
    <name evidence="3" type="ORF">FWK35_00010992</name>
</gene>
<sequence length="529" mass="59797">FEMYISLKSIFEFVKCTTNSRNAVEGEEVLRAKQIILCGKIQEKNGFSIKALVMQSSHIRNKPHEISGKLTADSSNIKIESFACSCAAGASESCKHVVAVLLFLNRNNLNDIDTLSSTDLQCQWSKLKEPSLEQFKPVSIEHFCCVKSTEKVSLTLSPSELRSALISAAPNSAIALHCVGRNPREISLNKNDVVLEEPFIFTTHPHLLSLDLYSVLNLGDCCQTVYESEIKLNDSPINIRTKSLVDKSYWHKIRQYRITGSRCYSLFTYYTTSIKTDVQWGLKASKYFWPKSFSNKFVRHGIKYESIAIELYASDTKQKIVPCGFVTSYNYPWLGYSPDGIIVNKVNEPIKLVEVKCPYPSCTDDSQNIFEKINYISKNADGSFTLHKKHAYYAQVQLGLVLLNLNSCDFIIYNSIEHNYVVINVKFDDQYCKTLLQVLKIVYFEKLLHTICELKMKGGRIKSICFSKHKSSIKNPLSTIIPSNLSIIPINPLCSNIVLSDALPPYGLLIYVIKPPGDIPIKNFKVNLL</sequence>
<dbReference type="GO" id="GO:0008270">
    <property type="term" value="F:zinc ion binding"/>
    <property type="evidence" value="ECO:0007669"/>
    <property type="project" value="UniProtKB-KW"/>
</dbReference>
<evidence type="ECO:0000313" key="4">
    <source>
        <dbReference type="Proteomes" id="UP000478052"/>
    </source>
</evidence>
<dbReference type="Proteomes" id="UP000478052">
    <property type="component" value="Unassembled WGS sequence"/>
</dbReference>
<feature type="domain" description="SWIM-type" evidence="2">
    <location>
        <begin position="75"/>
        <end position="105"/>
    </location>
</feature>
<evidence type="ECO:0000256" key="1">
    <source>
        <dbReference type="PROSITE-ProRule" id="PRU00325"/>
    </source>
</evidence>
<dbReference type="InterPro" id="IPR011604">
    <property type="entry name" value="PDDEXK-like_dom_sf"/>
</dbReference>
<evidence type="ECO:0000313" key="3">
    <source>
        <dbReference type="EMBL" id="KAF0749424.1"/>
    </source>
</evidence>
<dbReference type="InterPro" id="IPR019080">
    <property type="entry name" value="YqaJ_viral_recombinase"/>
</dbReference>
<keyword evidence="4" id="KW-1185">Reference proteome</keyword>
<comment type="caution">
    <text evidence="3">The sequence shown here is derived from an EMBL/GenBank/DDBJ whole genome shotgun (WGS) entry which is preliminary data.</text>
</comment>
<evidence type="ECO:0000259" key="2">
    <source>
        <dbReference type="PROSITE" id="PS50966"/>
    </source>
</evidence>
<protein>
    <submittedName>
        <fullName evidence="3">SWIM-type domain-containing protein</fullName>
    </submittedName>
</protein>
<dbReference type="PANTHER" id="PTHR46609:SF8">
    <property type="entry name" value="YQAJ VIRAL RECOMBINASE DOMAIN-CONTAINING PROTEIN"/>
    <property type="match status" value="1"/>
</dbReference>
<dbReference type="CDD" id="cd22343">
    <property type="entry name" value="PDDEXK_lambda_exonuclease-like"/>
    <property type="match status" value="1"/>
</dbReference>
<dbReference type="Pfam" id="PF09588">
    <property type="entry name" value="YqaJ"/>
    <property type="match status" value="1"/>
</dbReference>
<reference evidence="3 4" key="1">
    <citation type="submission" date="2019-08" db="EMBL/GenBank/DDBJ databases">
        <title>Whole genome of Aphis craccivora.</title>
        <authorList>
            <person name="Voronova N.V."/>
            <person name="Shulinski R.S."/>
            <person name="Bandarenka Y.V."/>
            <person name="Zhorov D.G."/>
            <person name="Warner D."/>
        </authorList>
    </citation>
    <scope>NUCLEOTIDE SEQUENCE [LARGE SCALE GENOMIC DNA]</scope>
    <source>
        <strain evidence="3">180601</strain>
        <tissue evidence="3">Whole Body</tissue>
    </source>
</reference>
<keyword evidence="1" id="KW-0863">Zinc-finger</keyword>
<feature type="non-terminal residue" evidence="3">
    <location>
        <position position="1"/>
    </location>
</feature>
<accession>A0A6G0Y545</accession>
<proteinExistence type="predicted"/>
<dbReference type="EMBL" id="VUJU01006105">
    <property type="protein sequence ID" value="KAF0749424.1"/>
    <property type="molecule type" value="Genomic_DNA"/>
</dbReference>
<keyword evidence="1" id="KW-0862">Zinc</keyword>
<dbReference type="PROSITE" id="PS50966">
    <property type="entry name" value="ZF_SWIM"/>
    <property type="match status" value="1"/>
</dbReference>
<dbReference type="InterPro" id="IPR051703">
    <property type="entry name" value="NF-kappa-B_Signaling_Reg"/>
</dbReference>